<protein>
    <submittedName>
        <fullName evidence="1">Uncharacterized protein</fullName>
    </submittedName>
</protein>
<dbReference type="InterPro" id="IPR036388">
    <property type="entry name" value="WH-like_DNA-bd_sf"/>
</dbReference>
<proteinExistence type="predicted"/>
<name>A0A7J3SKL0_9CREN</name>
<dbReference type="InterPro" id="IPR036390">
    <property type="entry name" value="WH_DNA-bd_sf"/>
</dbReference>
<dbReference type="Gene3D" id="6.10.140.1230">
    <property type="match status" value="1"/>
</dbReference>
<dbReference type="SUPFAM" id="SSF46785">
    <property type="entry name" value="Winged helix' DNA-binding domain"/>
    <property type="match status" value="1"/>
</dbReference>
<reference evidence="1" key="1">
    <citation type="journal article" date="2020" name="mSystems">
        <title>Genome- and Community-Level Interaction Insights into Carbon Utilization and Element Cycling Functions of Hydrothermarchaeota in Hydrothermal Sediment.</title>
        <authorList>
            <person name="Zhou Z."/>
            <person name="Liu Y."/>
            <person name="Xu W."/>
            <person name="Pan J."/>
            <person name="Luo Z.H."/>
            <person name="Li M."/>
        </authorList>
    </citation>
    <scope>NUCLEOTIDE SEQUENCE [LARGE SCALE GENOMIC DNA]</scope>
    <source>
        <strain evidence="1">SpSt-885</strain>
    </source>
</reference>
<gene>
    <name evidence="1" type="ORF">ENW83_02420</name>
</gene>
<evidence type="ECO:0000313" key="1">
    <source>
        <dbReference type="EMBL" id="HGZ60047.1"/>
    </source>
</evidence>
<dbReference type="EMBL" id="DTLS01000066">
    <property type="protein sequence ID" value="HGZ60047.1"/>
    <property type="molecule type" value="Genomic_DNA"/>
</dbReference>
<comment type="caution">
    <text evidence="1">The sequence shown here is derived from an EMBL/GenBank/DDBJ whole genome shotgun (WGS) entry which is preliminary data.</text>
</comment>
<accession>A0A7J3SKL0</accession>
<dbReference type="Gene3D" id="1.10.10.10">
    <property type="entry name" value="Winged helix-like DNA-binding domain superfamily/Winged helix DNA-binding domain"/>
    <property type="match status" value="1"/>
</dbReference>
<organism evidence="1">
    <name type="scientific">Fervidicoccus fontis</name>
    <dbReference type="NCBI Taxonomy" id="683846"/>
    <lineage>
        <taxon>Archaea</taxon>
        <taxon>Thermoproteota</taxon>
        <taxon>Thermoprotei</taxon>
        <taxon>Fervidicoccales</taxon>
        <taxon>Fervidicoccaceae</taxon>
        <taxon>Fervidicoccus</taxon>
    </lineage>
</organism>
<dbReference type="AlphaFoldDB" id="A0A7J3SKL0"/>
<sequence length="311" mass="35621">MSDLVISREEKKGILGWFRGLFGNYPETKKPDWEEMIQDIIVKLKNEQDRFDELEYRTKKRIDELFNKVVDNFKLMETTSREDERKTYQNLGKVYAEEVYELRSFLKAIRFTKISFERVIQRLQTVKDIHDFQSVLGPITNMLSGVKAEVSAIFPKVGDTLDEINRMITEIMVTTSSGNQYNVSHSFQVNEEVDKVIKEAWQQAEKSVDADVPEPEKLKATLAPTTRPKDQSNQSMPQVQTSAVSVPLQLRPSIPTEELEKAVLEEIKKSGGRIVVSELSIKLGVDKDKIYEALYNLSKKGKIKIASPVKS</sequence>